<dbReference type="Pfam" id="PF00361">
    <property type="entry name" value="Proton_antipo_M"/>
    <property type="match status" value="1"/>
</dbReference>
<feature type="domain" description="NADH:quinone oxidoreductase/Mrp antiporter transmembrane" evidence="19">
    <location>
        <begin position="23"/>
        <end position="281"/>
    </location>
</feature>
<evidence type="ECO:0000256" key="4">
    <source>
        <dbReference type="ARBA" id="ARBA00012944"/>
    </source>
</evidence>
<evidence type="ECO:0000256" key="3">
    <source>
        <dbReference type="ARBA" id="ARBA00007012"/>
    </source>
</evidence>
<evidence type="ECO:0000256" key="15">
    <source>
        <dbReference type="ARBA" id="ARBA00023128"/>
    </source>
</evidence>
<keyword evidence="8 18" id="KW-0812">Transmembrane</keyword>
<keyword evidence="10 18" id="KW-1278">Translocase</keyword>
<dbReference type="InterPro" id="IPR050175">
    <property type="entry name" value="Complex_I_Subunit_2"/>
</dbReference>
<dbReference type="GO" id="GO:0006120">
    <property type="term" value="P:mitochondrial electron transport, NADH to ubiquinone"/>
    <property type="evidence" value="ECO:0007669"/>
    <property type="project" value="InterPro"/>
</dbReference>
<keyword evidence="11 18" id="KW-0249">Electron transport</keyword>
<feature type="transmembrane region" description="Helical" evidence="18">
    <location>
        <begin position="90"/>
        <end position="109"/>
    </location>
</feature>
<evidence type="ECO:0000256" key="11">
    <source>
        <dbReference type="ARBA" id="ARBA00022982"/>
    </source>
</evidence>
<feature type="transmembrane region" description="Helical" evidence="18">
    <location>
        <begin position="186"/>
        <end position="211"/>
    </location>
</feature>
<dbReference type="PANTHER" id="PTHR46552">
    <property type="entry name" value="NADH-UBIQUINONE OXIDOREDUCTASE CHAIN 2"/>
    <property type="match status" value="1"/>
</dbReference>
<feature type="transmembrane region" description="Helical" evidence="18">
    <location>
        <begin position="121"/>
        <end position="140"/>
    </location>
</feature>
<dbReference type="PANTHER" id="PTHR46552:SF1">
    <property type="entry name" value="NADH-UBIQUINONE OXIDOREDUCTASE CHAIN 2"/>
    <property type="match status" value="1"/>
</dbReference>
<evidence type="ECO:0000256" key="2">
    <source>
        <dbReference type="ARBA" id="ARBA00004448"/>
    </source>
</evidence>
<keyword evidence="14 18" id="KW-0830">Ubiquinone</keyword>
<evidence type="ECO:0000256" key="16">
    <source>
        <dbReference type="ARBA" id="ARBA00023136"/>
    </source>
</evidence>
<accession>A0A346RK61</accession>
<dbReference type="AlphaFoldDB" id="A0A346RK61"/>
<reference evidence="20" key="1">
    <citation type="journal article" date="2018" name="J. ISSAAS">
        <title>The contribution of mitochondrial metagenomics to large-scale data mining and phylogenetic analysis of Coleoptera.</title>
        <authorList>
            <person name="Miller K."/>
            <person name="Linard B."/>
            <person name="Motyka M."/>
            <person name="Bocek M."/>
            <person name="Vogler A.P."/>
        </authorList>
    </citation>
    <scope>NUCLEOTIDE SEQUENCE</scope>
</reference>
<feature type="transmembrane region" description="Helical" evidence="18">
    <location>
        <begin position="7"/>
        <end position="24"/>
    </location>
</feature>
<comment type="catalytic activity">
    <reaction evidence="17 18">
        <text>a ubiquinone + NADH + 5 H(+)(in) = a ubiquinol + NAD(+) + 4 H(+)(out)</text>
        <dbReference type="Rhea" id="RHEA:29091"/>
        <dbReference type="Rhea" id="RHEA-COMP:9565"/>
        <dbReference type="Rhea" id="RHEA-COMP:9566"/>
        <dbReference type="ChEBI" id="CHEBI:15378"/>
        <dbReference type="ChEBI" id="CHEBI:16389"/>
        <dbReference type="ChEBI" id="CHEBI:17976"/>
        <dbReference type="ChEBI" id="CHEBI:57540"/>
        <dbReference type="ChEBI" id="CHEBI:57945"/>
        <dbReference type="EC" id="7.1.1.2"/>
    </reaction>
</comment>
<feature type="transmembrane region" description="Helical" evidence="18">
    <location>
        <begin position="59"/>
        <end position="78"/>
    </location>
</feature>
<evidence type="ECO:0000259" key="19">
    <source>
        <dbReference type="Pfam" id="PF00361"/>
    </source>
</evidence>
<evidence type="ECO:0000256" key="9">
    <source>
        <dbReference type="ARBA" id="ARBA00022792"/>
    </source>
</evidence>
<proteinExistence type="inferred from homology"/>
<dbReference type="GO" id="GO:0008137">
    <property type="term" value="F:NADH dehydrogenase (ubiquinone) activity"/>
    <property type="evidence" value="ECO:0007669"/>
    <property type="project" value="UniProtKB-EC"/>
</dbReference>
<keyword evidence="6" id="KW-0813">Transport</keyword>
<sequence length="333" mass="38738">MIKFYKFMFFNTMMFGTLITISAYSWFSMWLGLEINLLSVIPLFNSVKNSFPSESALKYFLTQTMASSIILFAIVGILNTNESLNSNFNIFLSSAVLTKLGAAPFHFWFPEVTEGLNWLNNLIILTWQKIAPMIIIFYTIEINDFFILIIVTSSIIGSIMGMNQISLRKILAFSSINHIGWMLSSMMISSSIWLIYFLAYSFITFFFTSFFSKFNTFFISQLINLPFSNKISNLMFFLAFFSLGGLPPFLGFLPKWFTIMFLNAQNFLFLSFILIIFSLITLFFYLRISFFALMYSYEENINSNETSMEFKWWFFYLLNLVGLPLSSLTFHSL</sequence>
<comment type="similarity">
    <text evidence="3 18">Belongs to the complex I subunit 2 family.</text>
</comment>
<protein>
    <recommendedName>
        <fullName evidence="5 18">NADH-ubiquinone oxidoreductase chain 2</fullName>
        <ecNumber evidence="4 18">7.1.1.2</ecNumber>
    </recommendedName>
</protein>
<keyword evidence="12 18" id="KW-1133">Transmembrane helix</keyword>
<evidence type="ECO:0000256" key="8">
    <source>
        <dbReference type="ARBA" id="ARBA00022692"/>
    </source>
</evidence>
<evidence type="ECO:0000256" key="7">
    <source>
        <dbReference type="ARBA" id="ARBA00022660"/>
    </source>
</evidence>
<evidence type="ECO:0000256" key="13">
    <source>
        <dbReference type="ARBA" id="ARBA00023027"/>
    </source>
</evidence>
<evidence type="ECO:0000256" key="10">
    <source>
        <dbReference type="ARBA" id="ARBA00022967"/>
    </source>
</evidence>
<dbReference type="GO" id="GO:0005743">
    <property type="term" value="C:mitochondrial inner membrane"/>
    <property type="evidence" value="ECO:0007669"/>
    <property type="project" value="UniProtKB-SubCell"/>
</dbReference>
<feature type="transmembrane region" description="Helical" evidence="18">
    <location>
        <begin position="266"/>
        <end position="293"/>
    </location>
</feature>
<comment type="function">
    <text evidence="1">Core subunit of the mitochondrial membrane respiratory chain NADH dehydrogenase (Complex I) that is believed to belong to the minimal assembly required for catalysis. Complex I functions in the transfer of electrons from NADH to the respiratory chain. The immediate electron acceptor for the enzyme is believed to be ubiquinone.</text>
</comment>
<evidence type="ECO:0000256" key="5">
    <source>
        <dbReference type="ARBA" id="ARBA00021008"/>
    </source>
</evidence>
<comment type="function">
    <text evidence="18">Core subunit of the mitochondrial membrane respiratory chain NADH dehydrogenase (Complex I) which catalyzes electron transfer from NADH through the respiratory chain, using ubiquinone as an electron acceptor. Essential for the catalytic activity and assembly of complex I.</text>
</comment>
<organism evidence="20">
    <name type="scientific">Cucujoidea sp. 25 KM-2017</name>
    <dbReference type="NCBI Taxonomy" id="2219362"/>
    <lineage>
        <taxon>Eukaryota</taxon>
        <taxon>Metazoa</taxon>
        <taxon>Ecdysozoa</taxon>
        <taxon>Arthropoda</taxon>
        <taxon>Hexapoda</taxon>
        <taxon>Insecta</taxon>
        <taxon>Pterygota</taxon>
        <taxon>Neoptera</taxon>
        <taxon>Endopterygota</taxon>
        <taxon>Coleoptera</taxon>
        <taxon>Polyphaga</taxon>
        <taxon>Cucujiformia</taxon>
    </lineage>
</organism>
<evidence type="ECO:0000256" key="1">
    <source>
        <dbReference type="ARBA" id="ARBA00003257"/>
    </source>
</evidence>
<evidence type="ECO:0000313" key="20">
    <source>
        <dbReference type="EMBL" id="AXS66458.1"/>
    </source>
</evidence>
<dbReference type="EMBL" id="MG193513">
    <property type="protein sequence ID" value="AXS66458.1"/>
    <property type="molecule type" value="Genomic_DNA"/>
</dbReference>
<keyword evidence="9 18" id="KW-0999">Mitochondrion inner membrane</keyword>
<evidence type="ECO:0000256" key="18">
    <source>
        <dbReference type="RuleBase" id="RU003403"/>
    </source>
</evidence>
<keyword evidence="15 18" id="KW-0496">Mitochondrion</keyword>
<keyword evidence="16 18" id="KW-0472">Membrane</keyword>
<keyword evidence="13 18" id="KW-0520">NAD</keyword>
<evidence type="ECO:0000256" key="6">
    <source>
        <dbReference type="ARBA" id="ARBA00022448"/>
    </source>
</evidence>
<feature type="transmembrane region" description="Helical" evidence="18">
    <location>
        <begin position="313"/>
        <end position="330"/>
    </location>
</feature>
<geneLocation type="mitochondrion" evidence="20"/>
<feature type="transmembrane region" description="Helical" evidence="18">
    <location>
        <begin position="231"/>
        <end position="254"/>
    </location>
</feature>
<feature type="transmembrane region" description="Helical" evidence="18">
    <location>
        <begin position="146"/>
        <end position="165"/>
    </location>
</feature>
<evidence type="ECO:0000256" key="12">
    <source>
        <dbReference type="ARBA" id="ARBA00022989"/>
    </source>
</evidence>
<gene>
    <name evidence="20" type="primary">nad2</name>
</gene>
<evidence type="ECO:0000256" key="14">
    <source>
        <dbReference type="ARBA" id="ARBA00023075"/>
    </source>
</evidence>
<name>A0A346RK61_9CUCU</name>
<evidence type="ECO:0000256" key="17">
    <source>
        <dbReference type="ARBA" id="ARBA00049551"/>
    </source>
</evidence>
<dbReference type="InterPro" id="IPR003917">
    <property type="entry name" value="NADH_UbQ_OxRdtase_chain2"/>
</dbReference>
<dbReference type="EC" id="7.1.1.2" evidence="4 18"/>
<dbReference type="PRINTS" id="PR01436">
    <property type="entry name" value="NADHDHGNASE2"/>
</dbReference>
<dbReference type="InterPro" id="IPR001750">
    <property type="entry name" value="ND/Mrp_TM"/>
</dbReference>
<keyword evidence="7 18" id="KW-0679">Respiratory chain</keyword>
<comment type="subcellular location">
    <subcellularLocation>
        <location evidence="2 18">Mitochondrion inner membrane</location>
        <topology evidence="2 18">Multi-pass membrane protein</topology>
    </subcellularLocation>
</comment>